<feature type="region of interest" description="Disordered" evidence="1">
    <location>
        <begin position="276"/>
        <end position="300"/>
    </location>
</feature>
<evidence type="ECO:0000256" key="1">
    <source>
        <dbReference type="SAM" id="MobiDB-lite"/>
    </source>
</evidence>
<dbReference type="AlphaFoldDB" id="A0AAN8WS35"/>
<dbReference type="Proteomes" id="UP001381693">
    <property type="component" value="Unassembled WGS sequence"/>
</dbReference>
<evidence type="ECO:0000313" key="3">
    <source>
        <dbReference type="Proteomes" id="UP001381693"/>
    </source>
</evidence>
<comment type="caution">
    <text evidence="2">The sequence shown here is derived from an EMBL/GenBank/DDBJ whole genome shotgun (WGS) entry which is preliminary data.</text>
</comment>
<feature type="region of interest" description="Disordered" evidence="1">
    <location>
        <begin position="1"/>
        <end position="74"/>
    </location>
</feature>
<dbReference type="EMBL" id="JAXCGZ010020830">
    <property type="protein sequence ID" value="KAK7065284.1"/>
    <property type="molecule type" value="Genomic_DNA"/>
</dbReference>
<sequence length="300" mass="32790">MPKDNVTTVEPTSENTGEATNETSATQPSSGDGTSNDYESTTQGSADQAQVTDTTTESELTSQEADPTTQRPDVTLRETYSSTQENEITVTEDQAQQQTTLNYEDQMKMLRYYKDKLEQDISSVEDKLDAIDTVPTVMDTLLSAIVSRRKRRSAAFNLGSDNGNGIITVEPYCNINANDSLTNDPSSVLVAIISDINTTIKSGTTDQIVCMNDLITAFTDAIKKGEVSITVSSKVTITELANSVKNTAKAESETLNSVLDSLLQELEEVTQQLENLESERGVPVEQPVQPYWPSPNQNEH</sequence>
<name>A0AAN8WS35_HALRR</name>
<organism evidence="2 3">
    <name type="scientific">Halocaridina rubra</name>
    <name type="common">Hawaiian red shrimp</name>
    <dbReference type="NCBI Taxonomy" id="373956"/>
    <lineage>
        <taxon>Eukaryota</taxon>
        <taxon>Metazoa</taxon>
        <taxon>Ecdysozoa</taxon>
        <taxon>Arthropoda</taxon>
        <taxon>Crustacea</taxon>
        <taxon>Multicrustacea</taxon>
        <taxon>Malacostraca</taxon>
        <taxon>Eumalacostraca</taxon>
        <taxon>Eucarida</taxon>
        <taxon>Decapoda</taxon>
        <taxon>Pleocyemata</taxon>
        <taxon>Caridea</taxon>
        <taxon>Atyoidea</taxon>
        <taxon>Atyidae</taxon>
        <taxon>Halocaridina</taxon>
    </lineage>
</organism>
<evidence type="ECO:0000313" key="2">
    <source>
        <dbReference type="EMBL" id="KAK7065284.1"/>
    </source>
</evidence>
<gene>
    <name evidence="2" type="ORF">SK128_001060</name>
</gene>
<protein>
    <submittedName>
        <fullName evidence="2">Uncharacterized protein</fullName>
    </submittedName>
</protein>
<reference evidence="2 3" key="1">
    <citation type="submission" date="2023-11" db="EMBL/GenBank/DDBJ databases">
        <title>Halocaridina rubra genome assembly.</title>
        <authorList>
            <person name="Smith C."/>
        </authorList>
    </citation>
    <scope>NUCLEOTIDE SEQUENCE [LARGE SCALE GENOMIC DNA]</scope>
    <source>
        <strain evidence="2">EP-1</strain>
        <tissue evidence="2">Whole</tissue>
    </source>
</reference>
<keyword evidence="3" id="KW-1185">Reference proteome</keyword>
<accession>A0AAN8WS35</accession>
<proteinExistence type="predicted"/>